<evidence type="ECO:0000256" key="1">
    <source>
        <dbReference type="SAM" id="Phobius"/>
    </source>
</evidence>
<dbReference type="Proteomes" id="UP001549921">
    <property type="component" value="Unassembled WGS sequence"/>
</dbReference>
<gene>
    <name evidence="2" type="ORF">ABMA28_015078</name>
</gene>
<proteinExistence type="predicted"/>
<name>A0ABD0TE99_LOXSC</name>
<dbReference type="AlphaFoldDB" id="A0ABD0TE99"/>
<comment type="caution">
    <text evidence="2">The sequence shown here is derived from an EMBL/GenBank/DDBJ whole genome shotgun (WGS) entry which is preliminary data.</text>
</comment>
<feature type="transmembrane region" description="Helical" evidence="1">
    <location>
        <begin position="55"/>
        <end position="78"/>
    </location>
</feature>
<organism evidence="2 3">
    <name type="scientific">Loxostege sticticalis</name>
    <name type="common">Beet webworm moth</name>
    <dbReference type="NCBI Taxonomy" id="481309"/>
    <lineage>
        <taxon>Eukaryota</taxon>
        <taxon>Metazoa</taxon>
        <taxon>Ecdysozoa</taxon>
        <taxon>Arthropoda</taxon>
        <taxon>Hexapoda</taxon>
        <taxon>Insecta</taxon>
        <taxon>Pterygota</taxon>
        <taxon>Neoptera</taxon>
        <taxon>Endopterygota</taxon>
        <taxon>Lepidoptera</taxon>
        <taxon>Glossata</taxon>
        <taxon>Ditrysia</taxon>
        <taxon>Pyraloidea</taxon>
        <taxon>Crambidae</taxon>
        <taxon>Pyraustinae</taxon>
        <taxon>Loxostege</taxon>
    </lineage>
</organism>
<keyword evidence="1" id="KW-0812">Transmembrane</keyword>
<reference evidence="2 3" key="1">
    <citation type="submission" date="2024-06" db="EMBL/GenBank/DDBJ databases">
        <title>A chromosome-level genome assembly of beet webworm, Loxostege sticticalis.</title>
        <authorList>
            <person name="Zhang Y."/>
        </authorList>
    </citation>
    <scope>NUCLEOTIDE SEQUENCE [LARGE SCALE GENOMIC DNA]</scope>
    <source>
        <strain evidence="2">AQ028</strain>
        <tissue evidence="2">Male pupae</tissue>
    </source>
</reference>
<keyword evidence="1" id="KW-1133">Transmembrane helix</keyword>
<keyword evidence="1" id="KW-0472">Membrane</keyword>
<sequence length="92" mass="10539">MAVLDFKSITFKNGKKTRLYGTLRARVRLALGRVFLNSFILKRLWKSTSGINEEIIWISISMAIAIAVLIAIALCYILKEKCSKRQAYREQS</sequence>
<accession>A0ABD0TE99</accession>
<protein>
    <submittedName>
        <fullName evidence="2">Uncharacterized protein</fullName>
    </submittedName>
</protein>
<evidence type="ECO:0000313" key="2">
    <source>
        <dbReference type="EMBL" id="KAL0841381.1"/>
    </source>
</evidence>
<evidence type="ECO:0000313" key="3">
    <source>
        <dbReference type="Proteomes" id="UP001549921"/>
    </source>
</evidence>
<dbReference type="EMBL" id="JBEDNZ010000006">
    <property type="protein sequence ID" value="KAL0841381.1"/>
    <property type="molecule type" value="Genomic_DNA"/>
</dbReference>